<dbReference type="EnsemblMetazoa" id="BGLB009441-RB">
    <property type="protein sequence ID" value="BGLB009441-PB"/>
    <property type="gene ID" value="BGLB009441"/>
</dbReference>
<organism evidence="3 4">
    <name type="scientific">Biomphalaria glabrata</name>
    <name type="common">Bloodfluke planorb</name>
    <name type="synonym">Freshwater snail</name>
    <dbReference type="NCBI Taxonomy" id="6526"/>
    <lineage>
        <taxon>Eukaryota</taxon>
        <taxon>Metazoa</taxon>
        <taxon>Spiralia</taxon>
        <taxon>Lophotrochozoa</taxon>
        <taxon>Mollusca</taxon>
        <taxon>Gastropoda</taxon>
        <taxon>Heterobranchia</taxon>
        <taxon>Euthyneura</taxon>
        <taxon>Panpulmonata</taxon>
        <taxon>Hygrophila</taxon>
        <taxon>Lymnaeoidea</taxon>
        <taxon>Planorbidae</taxon>
        <taxon>Biomphalaria</taxon>
    </lineage>
</organism>
<dbReference type="GO" id="GO:0004061">
    <property type="term" value="F:arylformamidase activity"/>
    <property type="evidence" value="ECO:0007669"/>
    <property type="project" value="InterPro"/>
</dbReference>
<dbReference type="OrthoDB" id="7108654at2759"/>
<gene>
    <name evidence="3" type="primary">106071543</name>
</gene>
<dbReference type="VEuPathDB" id="VectorBase:BGLAX_028643"/>
<dbReference type="GO" id="GO:0019441">
    <property type="term" value="P:L-tryptophan catabolic process to kynurenine"/>
    <property type="evidence" value="ECO:0007669"/>
    <property type="project" value="InterPro"/>
</dbReference>
<dbReference type="VEuPathDB" id="VectorBase:BGLB009441"/>
<accession>A0A2C9JX53</accession>
<dbReference type="Proteomes" id="UP000076420">
    <property type="component" value="Unassembled WGS sequence"/>
</dbReference>
<comment type="similarity">
    <text evidence="1">Belongs to the Cyclase 1 superfamily.</text>
</comment>
<keyword evidence="2" id="KW-0732">Signal</keyword>
<dbReference type="SUPFAM" id="SSF102198">
    <property type="entry name" value="Putative cyclase"/>
    <property type="match status" value="1"/>
</dbReference>
<dbReference type="STRING" id="6526.A0A2C9JX53"/>
<dbReference type="RefSeq" id="XP_013087137.2">
    <property type="nucleotide sequence ID" value="XM_013231683.2"/>
</dbReference>
<feature type="signal peptide" evidence="2">
    <location>
        <begin position="1"/>
        <end position="23"/>
    </location>
</feature>
<dbReference type="PANTHER" id="PTHR31118">
    <property type="entry name" value="CYCLASE-LIKE PROTEIN 2"/>
    <property type="match status" value="1"/>
</dbReference>
<evidence type="ECO:0000256" key="2">
    <source>
        <dbReference type="SAM" id="SignalP"/>
    </source>
</evidence>
<dbReference type="AlphaFoldDB" id="A0A2C9JX53"/>
<evidence type="ECO:0008006" key="5">
    <source>
        <dbReference type="Google" id="ProtNLM"/>
    </source>
</evidence>
<evidence type="ECO:0000256" key="1">
    <source>
        <dbReference type="ARBA" id="ARBA00007865"/>
    </source>
</evidence>
<protein>
    <recommendedName>
        <fullName evidence="5">Cyclase</fullName>
    </recommendedName>
</protein>
<dbReference type="Gene3D" id="3.50.30.50">
    <property type="entry name" value="Putative cyclase"/>
    <property type="match status" value="1"/>
</dbReference>
<feature type="chain" id="PRO_5013061829" description="Cyclase" evidence="2">
    <location>
        <begin position="24"/>
        <end position="265"/>
    </location>
</feature>
<reference evidence="3" key="1">
    <citation type="submission" date="2020-05" db="UniProtKB">
        <authorList>
            <consortium name="EnsemblMetazoa"/>
        </authorList>
    </citation>
    <scope>IDENTIFICATION</scope>
    <source>
        <strain evidence="3">BB02</strain>
    </source>
</reference>
<dbReference type="PANTHER" id="PTHR31118:SF12">
    <property type="entry name" value="CYCLASE-LIKE PROTEIN 2"/>
    <property type="match status" value="1"/>
</dbReference>
<proteinExistence type="inferred from homology"/>
<evidence type="ECO:0000313" key="4">
    <source>
        <dbReference type="Proteomes" id="UP000076420"/>
    </source>
</evidence>
<name>A0A2C9JX53_BIOGL</name>
<dbReference type="Pfam" id="PF04199">
    <property type="entry name" value="Cyclase"/>
    <property type="match status" value="1"/>
</dbReference>
<sequence length="265" mass="29426">MLPGASLLLMSAALWGLSEGCWGSPGCRVVDMSHSLDTRSQKFPIMPDFHLTLLARGIQDGGYWTEYYKFDTPEHISTHMDAPSHFAQEGWKLNEIPIERFMGPGVVIDIRAKAARNPDFRLGIVDLRTWEKRYGKIPDGAIVFLWSGWDVRYPNTTLFFNTNSSDASFHFPGFHPAAMSWLVNKRNISMIGVDTPSVDYGPSTTFETHQVMCKANIMGLEMVNNLGLIPASGAHITALPIKLLNGSGGLTRVVATFIQEKNCAY</sequence>
<dbReference type="InterPro" id="IPR037175">
    <property type="entry name" value="KFase_sf"/>
</dbReference>
<dbReference type="InterPro" id="IPR007325">
    <property type="entry name" value="KFase/CYL"/>
</dbReference>
<evidence type="ECO:0000313" key="3">
    <source>
        <dbReference type="EnsemblMetazoa" id="BGLB009441-PB"/>
    </source>
</evidence>